<dbReference type="FunFam" id="1.10.287.1480:FF:000001">
    <property type="entry name" value="30S ribosomal protein S14"/>
    <property type="match status" value="1"/>
</dbReference>
<dbReference type="GO" id="GO:0003735">
    <property type="term" value="F:structural constituent of ribosome"/>
    <property type="evidence" value="ECO:0007669"/>
    <property type="project" value="InterPro"/>
</dbReference>
<reference evidence="10" key="1">
    <citation type="submission" date="2017-06" db="EMBL/GenBank/DDBJ databases">
        <authorList>
            <person name="Varghese N."/>
            <person name="Submissions S."/>
        </authorList>
    </citation>
    <scope>NUCLEOTIDE SEQUENCE [LARGE SCALE GENOMIC DNA]</scope>
    <source>
        <strain evidence="10">DSM 137</strain>
    </source>
</reference>
<dbReference type="InterPro" id="IPR001209">
    <property type="entry name" value="Ribosomal_uS14"/>
</dbReference>
<dbReference type="GO" id="GO:0006412">
    <property type="term" value="P:translation"/>
    <property type="evidence" value="ECO:0007669"/>
    <property type="project" value="UniProtKB-UniRule"/>
</dbReference>
<dbReference type="EMBL" id="FYDG01000004">
    <property type="protein sequence ID" value="SNB72345.1"/>
    <property type="molecule type" value="Genomic_DNA"/>
</dbReference>
<dbReference type="RefSeq" id="WP_088520751.1">
    <property type="nucleotide sequence ID" value="NZ_FYDG01000004.1"/>
</dbReference>
<dbReference type="OrthoDB" id="9810484at2"/>
<dbReference type="NCBIfam" id="NF006477">
    <property type="entry name" value="PRK08881.1"/>
    <property type="match status" value="1"/>
</dbReference>
<evidence type="ECO:0000256" key="5">
    <source>
        <dbReference type="ARBA" id="ARBA00035167"/>
    </source>
</evidence>
<dbReference type="Gene3D" id="1.10.287.1480">
    <property type="match status" value="1"/>
</dbReference>
<accession>A0A212RJ10</accession>
<evidence type="ECO:0000256" key="3">
    <source>
        <dbReference type="ARBA" id="ARBA00022980"/>
    </source>
</evidence>
<keyword evidence="10" id="KW-1185">Reference proteome</keyword>
<dbReference type="PANTHER" id="PTHR19836">
    <property type="entry name" value="30S RIBOSOMAL PROTEIN S14"/>
    <property type="match status" value="1"/>
</dbReference>
<keyword evidence="7" id="KW-0699">rRNA-binding</keyword>
<evidence type="ECO:0000256" key="8">
    <source>
        <dbReference type="SAM" id="MobiDB-lite"/>
    </source>
</evidence>
<keyword evidence="3 7" id="KW-0689">Ribosomal protein</keyword>
<dbReference type="InterPro" id="IPR023036">
    <property type="entry name" value="Ribosomal_uS14_bac/plastid"/>
</dbReference>
<keyword evidence="7" id="KW-0694">RNA-binding</keyword>
<name>A0A212RJ10_RHOAC</name>
<comment type="function">
    <text evidence="1 7">Binds 16S rRNA, required for the assembly of 30S particles and may also be responsible for determining the conformation of the 16S rRNA at the A site.</text>
</comment>
<dbReference type="PROSITE" id="PS00527">
    <property type="entry name" value="RIBOSOMAL_S14"/>
    <property type="match status" value="1"/>
</dbReference>
<keyword evidence="4 7" id="KW-0687">Ribonucleoprotein</keyword>
<evidence type="ECO:0000256" key="6">
    <source>
        <dbReference type="ARBA" id="ARBA00047110"/>
    </source>
</evidence>
<protein>
    <recommendedName>
        <fullName evidence="5 7">Small ribosomal subunit protein uS14</fullName>
    </recommendedName>
</protein>
<dbReference type="GO" id="GO:0015935">
    <property type="term" value="C:small ribosomal subunit"/>
    <property type="evidence" value="ECO:0007669"/>
    <property type="project" value="TreeGrafter"/>
</dbReference>
<comment type="subunit">
    <text evidence="6 7">Part of the 30S ribosomal subunit. Contacts proteins S3 and S10.</text>
</comment>
<dbReference type="PANTHER" id="PTHR19836:SF19">
    <property type="entry name" value="SMALL RIBOSOMAL SUBUNIT PROTEIN US14M"/>
    <property type="match status" value="1"/>
</dbReference>
<organism evidence="9 10">
    <name type="scientific">Rhodoblastus acidophilus</name>
    <name type="common">Rhodopseudomonas acidophila</name>
    <dbReference type="NCBI Taxonomy" id="1074"/>
    <lineage>
        <taxon>Bacteria</taxon>
        <taxon>Pseudomonadati</taxon>
        <taxon>Pseudomonadota</taxon>
        <taxon>Alphaproteobacteria</taxon>
        <taxon>Hyphomicrobiales</taxon>
        <taxon>Rhodoblastaceae</taxon>
        <taxon>Rhodoblastus</taxon>
    </lineage>
</organism>
<evidence type="ECO:0000256" key="1">
    <source>
        <dbReference type="ARBA" id="ARBA00003686"/>
    </source>
</evidence>
<dbReference type="InterPro" id="IPR018271">
    <property type="entry name" value="Ribosomal_uS14_CS"/>
</dbReference>
<dbReference type="Proteomes" id="UP000198418">
    <property type="component" value="Unassembled WGS sequence"/>
</dbReference>
<evidence type="ECO:0000256" key="2">
    <source>
        <dbReference type="ARBA" id="ARBA00009083"/>
    </source>
</evidence>
<dbReference type="HAMAP" id="MF_00537">
    <property type="entry name" value="Ribosomal_uS14_1"/>
    <property type="match status" value="1"/>
</dbReference>
<sequence>MAKKSAINNNKKRAKLAADKAGKRARLRAIAKDRSLTVEERFEATLKLAEVPRNSCINRVRNRCEVTGRPRAYNRKLKMSRIALRELGSKGLIPGLVKSSW</sequence>
<dbReference type="AlphaFoldDB" id="A0A212RJ10"/>
<evidence type="ECO:0000313" key="10">
    <source>
        <dbReference type="Proteomes" id="UP000198418"/>
    </source>
</evidence>
<dbReference type="SUPFAM" id="SSF57716">
    <property type="entry name" value="Glucocorticoid receptor-like (DNA-binding domain)"/>
    <property type="match status" value="1"/>
</dbReference>
<gene>
    <name evidence="7" type="primary">rpsN</name>
    <name evidence="9" type="ORF">SAMN06265338_104318</name>
</gene>
<evidence type="ECO:0000256" key="7">
    <source>
        <dbReference type="HAMAP-Rule" id="MF_00537"/>
    </source>
</evidence>
<dbReference type="Pfam" id="PF00253">
    <property type="entry name" value="Ribosomal_S14"/>
    <property type="match status" value="1"/>
</dbReference>
<dbReference type="GO" id="GO:0019843">
    <property type="term" value="F:rRNA binding"/>
    <property type="evidence" value="ECO:0007669"/>
    <property type="project" value="UniProtKB-UniRule"/>
</dbReference>
<proteinExistence type="inferred from homology"/>
<feature type="region of interest" description="Disordered" evidence="8">
    <location>
        <begin position="1"/>
        <end position="20"/>
    </location>
</feature>
<evidence type="ECO:0000256" key="4">
    <source>
        <dbReference type="ARBA" id="ARBA00023274"/>
    </source>
</evidence>
<comment type="similarity">
    <text evidence="2 7">Belongs to the universal ribosomal protein uS14 family.</text>
</comment>
<dbReference type="GO" id="GO:0005737">
    <property type="term" value="C:cytoplasm"/>
    <property type="evidence" value="ECO:0007669"/>
    <property type="project" value="UniProtKB-ARBA"/>
</dbReference>
<evidence type="ECO:0000313" key="9">
    <source>
        <dbReference type="EMBL" id="SNB72345.1"/>
    </source>
</evidence>